<dbReference type="PROSITE" id="PS51257">
    <property type="entry name" value="PROKAR_LIPOPROTEIN"/>
    <property type="match status" value="1"/>
</dbReference>
<organism evidence="1 2">
    <name type="scientific">Sorangium cellulosum</name>
    <name type="common">Polyangium cellulosum</name>
    <dbReference type="NCBI Taxonomy" id="56"/>
    <lineage>
        <taxon>Bacteria</taxon>
        <taxon>Pseudomonadati</taxon>
        <taxon>Myxococcota</taxon>
        <taxon>Polyangia</taxon>
        <taxon>Polyangiales</taxon>
        <taxon>Polyangiaceae</taxon>
        <taxon>Sorangium</taxon>
    </lineage>
</organism>
<dbReference type="AlphaFoldDB" id="A0A2L0EJ92"/>
<protein>
    <recommendedName>
        <fullName evidence="3">Lipoprotein</fullName>
    </recommendedName>
</protein>
<dbReference type="RefSeq" id="WP_104977348.1">
    <property type="nucleotide sequence ID" value="NZ_CP012673.1"/>
</dbReference>
<proteinExistence type="predicted"/>
<evidence type="ECO:0000313" key="1">
    <source>
        <dbReference type="EMBL" id="AUX39370.1"/>
    </source>
</evidence>
<gene>
    <name evidence="1" type="ORF">SOCE26_007590</name>
</gene>
<dbReference type="EMBL" id="CP012673">
    <property type="protein sequence ID" value="AUX39370.1"/>
    <property type="molecule type" value="Genomic_DNA"/>
</dbReference>
<evidence type="ECO:0000313" key="2">
    <source>
        <dbReference type="Proteomes" id="UP000238348"/>
    </source>
</evidence>
<accession>A0A2L0EJ92</accession>
<dbReference type="OrthoDB" id="5511707at2"/>
<reference evidence="1 2" key="1">
    <citation type="submission" date="2015-09" db="EMBL/GenBank/DDBJ databases">
        <title>Sorangium comparison.</title>
        <authorList>
            <person name="Zaburannyi N."/>
            <person name="Bunk B."/>
            <person name="Overmann J."/>
            <person name="Mueller R."/>
        </authorList>
    </citation>
    <scope>NUCLEOTIDE SEQUENCE [LARGE SCALE GENOMIC DNA]</scope>
    <source>
        <strain evidence="1 2">So ce26</strain>
    </source>
</reference>
<name>A0A2L0EJ92_SORCE</name>
<evidence type="ECO:0008006" key="3">
    <source>
        <dbReference type="Google" id="ProtNLM"/>
    </source>
</evidence>
<dbReference type="Proteomes" id="UP000238348">
    <property type="component" value="Chromosome"/>
</dbReference>
<sequence length="201" mass="21516">MHRRSFLAAAVVGVAALAGCGPRWRVITQANPDPFVGQRHFAVMPVDYTGLLVGGKPESVYLDDKDQQGQISFFGDKAAIGEEFAKALIEGAKEEGIEVEATPGPMSAPFLIRPYIGYLEPGYYAVVSSAPSELRLTLRITAPDGRVLDEVQLSSRTQPPNPSTMLGLAESEKLSSGGRWRADARVVGALAADYLASRVDP</sequence>